<dbReference type="Proteomes" id="UP000230750">
    <property type="component" value="Unassembled WGS sequence"/>
</dbReference>
<sequence length="698" mass="74539">MATLTAEQTMSPFFGGATFEILGIRADLNLSSFYCPDEEYHLCVTLGKNPNSVPAFTLENGVSDPTQCQTSVLTFQCESRYTFNFTGVVVETTDVVIDGSQFVREREFGENVAFDLVVTSSPDGSAAQGDLLWSITTYVSLTNDGSVSLHKKYLLSFLGERYGATTATLSAEQVGLDIAPGATVTFGNIVTTMNLQSFSACPVAPAVLYFCAVLEKDSNPSRPFRLGGQLLGCVPIDCRGVVIISRIGTSDPNSILKEGFGNSDILIDIEYFADINGASVEGTDLWEIVVYANGDPEGRGEHLGETLGDLPINGENFPLRAERTVFAPVSATLSLTNSVSTEHVKKSSMCVVCYGEILLARFHSPWKPNQHSQTLLVQDLSAVVSVPANSNPLFRLDGFSNEPERLIGCQPTSCIGVRVVGGTITVPTSTSLIEGLQNHMLERVDVIFNTDSSGAGAAASGEDLWTIQVFLASDLRGGNPYSVTQATVPGSAASQTLIAGQSLNFASTSAIIDTRTLSCSSDPYICATLGAHPSRVFSLNGYIPETNTFDDDLLTVCTRINCDGVVIEQNVITIIEPAGSIFAREDNNFCLDVILSFAADGGSVVGTDLFEFEAYMSQNADGVLPVTDSVTAISLRADQTAIDAINGQSATFDTLKANLSLGLFNCPSGVGYVCVRVREVLTATQVILYQVKWSAVRR</sequence>
<proteinExistence type="predicted"/>
<accession>A0A2G8KGZ1</accession>
<evidence type="ECO:0000313" key="2">
    <source>
        <dbReference type="Proteomes" id="UP000230750"/>
    </source>
</evidence>
<organism evidence="1 2">
    <name type="scientific">Stichopus japonicus</name>
    <name type="common">Sea cucumber</name>
    <dbReference type="NCBI Taxonomy" id="307972"/>
    <lineage>
        <taxon>Eukaryota</taxon>
        <taxon>Metazoa</taxon>
        <taxon>Echinodermata</taxon>
        <taxon>Eleutherozoa</taxon>
        <taxon>Echinozoa</taxon>
        <taxon>Holothuroidea</taxon>
        <taxon>Aspidochirotacea</taxon>
        <taxon>Aspidochirotida</taxon>
        <taxon>Stichopodidae</taxon>
        <taxon>Apostichopus</taxon>
    </lineage>
</organism>
<gene>
    <name evidence="1" type="ORF">BSL78_15888</name>
</gene>
<dbReference type="EMBL" id="MRZV01000593">
    <property type="protein sequence ID" value="PIK47240.1"/>
    <property type="molecule type" value="Genomic_DNA"/>
</dbReference>
<keyword evidence="2" id="KW-1185">Reference proteome</keyword>
<protein>
    <submittedName>
        <fullName evidence="1">Uncharacterized protein</fullName>
    </submittedName>
</protein>
<evidence type="ECO:0000313" key="1">
    <source>
        <dbReference type="EMBL" id="PIK47240.1"/>
    </source>
</evidence>
<reference evidence="1 2" key="1">
    <citation type="journal article" date="2017" name="PLoS Biol.">
        <title>The sea cucumber genome provides insights into morphological evolution and visceral regeneration.</title>
        <authorList>
            <person name="Zhang X."/>
            <person name="Sun L."/>
            <person name="Yuan J."/>
            <person name="Sun Y."/>
            <person name="Gao Y."/>
            <person name="Zhang L."/>
            <person name="Li S."/>
            <person name="Dai H."/>
            <person name="Hamel J.F."/>
            <person name="Liu C."/>
            <person name="Yu Y."/>
            <person name="Liu S."/>
            <person name="Lin W."/>
            <person name="Guo K."/>
            <person name="Jin S."/>
            <person name="Xu P."/>
            <person name="Storey K.B."/>
            <person name="Huan P."/>
            <person name="Zhang T."/>
            <person name="Zhou Y."/>
            <person name="Zhang J."/>
            <person name="Lin C."/>
            <person name="Li X."/>
            <person name="Xing L."/>
            <person name="Huo D."/>
            <person name="Sun M."/>
            <person name="Wang L."/>
            <person name="Mercier A."/>
            <person name="Li F."/>
            <person name="Yang H."/>
            <person name="Xiang J."/>
        </authorList>
    </citation>
    <scope>NUCLEOTIDE SEQUENCE [LARGE SCALE GENOMIC DNA]</scope>
    <source>
        <strain evidence="1">Shaxun</strain>
        <tissue evidence="1">Muscle</tissue>
    </source>
</reference>
<comment type="caution">
    <text evidence="1">The sequence shown here is derived from an EMBL/GenBank/DDBJ whole genome shotgun (WGS) entry which is preliminary data.</text>
</comment>
<dbReference type="AlphaFoldDB" id="A0A2G8KGZ1"/>
<name>A0A2G8KGZ1_STIJA</name>